<dbReference type="PROSITE" id="PS51710">
    <property type="entry name" value="G_OBG"/>
    <property type="match status" value="1"/>
</dbReference>
<dbReference type="EMBL" id="BDGJ01000168">
    <property type="protein sequence ID" value="GAW93708.1"/>
    <property type="molecule type" value="Genomic_DNA"/>
</dbReference>
<dbReference type="PANTHER" id="PTHR23305">
    <property type="entry name" value="OBG GTPASE FAMILY"/>
    <property type="match status" value="1"/>
</dbReference>
<dbReference type="PROSITE" id="PS51880">
    <property type="entry name" value="TGS"/>
    <property type="match status" value="1"/>
</dbReference>
<dbReference type="PIRSF" id="PIRSF006641">
    <property type="entry name" value="CHP00092"/>
    <property type="match status" value="1"/>
</dbReference>
<dbReference type="FunFam" id="3.10.20.30:FF:000001">
    <property type="entry name" value="Ribosome-binding ATPase YchF"/>
    <property type="match status" value="1"/>
</dbReference>
<dbReference type="InterPro" id="IPR012676">
    <property type="entry name" value="TGS-like"/>
</dbReference>
<dbReference type="GO" id="GO:0046872">
    <property type="term" value="F:metal ion binding"/>
    <property type="evidence" value="ECO:0007669"/>
    <property type="project" value="UniProtKB-KW"/>
</dbReference>
<comment type="cofactor">
    <cofactor evidence="1">
        <name>Mg(2+)</name>
        <dbReference type="ChEBI" id="CHEBI:18420"/>
    </cofactor>
</comment>
<dbReference type="Gene3D" id="3.10.20.30">
    <property type="match status" value="1"/>
</dbReference>
<dbReference type="PRINTS" id="PR00326">
    <property type="entry name" value="GTP1OBG"/>
</dbReference>
<dbReference type="Pfam" id="PF06071">
    <property type="entry name" value="YchF-GTPase_C"/>
    <property type="match status" value="1"/>
</dbReference>
<dbReference type="GO" id="GO:0043023">
    <property type="term" value="F:ribosomal large subunit binding"/>
    <property type="evidence" value="ECO:0007669"/>
    <property type="project" value="UniProtKB-UniRule"/>
</dbReference>
<proteinExistence type="inferred from homology"/>
<dbReference type="InterPro" id="IPR031167">
    <property type="entry name" value="G_OBG"/>
</dbReference>
<evidence type="ECO:0000259" key="7">
    <source>
        <dbReference type="PROSITE" id="PS51710"/>
    </source>
</evidence>
<feature type="domain" description="OBG-type G" evidence="7">
    <location>
        <begin position="1"/>
        <end position="256"/>
    </location>
</feature>
<dbReference type="Proteomes" id="UP000197032">
    <property type="component" value="Unassembled WGS sequence"/>
</dbReference>
<dbReference type="InterPro" id="IPR027417">
    <property type="entry name" value="P-loop_NTPase"/>
</dbReference>
<dbReference type="InterPro" id="IPR006073">
    <property type="entry name" value="GTP-bd"/>
</dbReference>
<dbReference type="Pfam" id="PF01926">
    <property type="entry name" value="MMR_HSR1"/>
    <property type="match status" value="1"/>
</dbReference>
<keyword evidence="4 6" id="KW-0067">ATP-binding</keyword>
<sequence length="363" mass="40085">MRIGIVGLPNVGKSTLFNALTGAGAEASNYPFCTIDPNTGVVAVPDERLEALASIVKPERVVPPFVEFVDIAGLVKGASRGEGLGNQFLSHIRNVDAVVHVVRCFTDNNVSHVYGSINPVRDAEVIQLELALADLEMVERRLARLEKLIKTGEPRYREEKIILEKLKTGLNQGRPAIEILDPEEQDVLKDVALLTVKPLIYAANVAEEDLPEGEGNSRVEEIREKAAAEGREVIVLCAQLEAEIAELDEEERNSFLLDFGLRESGLNKLIKAAFRLLGLVTFFTTDGPEVKAWTVPFGTKAPRAAGKIHSDFERGFIRAEVIPWQDLVRCKSFAAAREQGLVRLEGKDYVVQEGDVIHFRFHV</sequence>
<dbReference type="InterPro" id="IPR023192">
    <property type="entry name" value="TGS-like_dom_sf"/>
</dbReference>
<keyword evidence="5" id="KW-0460">Magnesium</keyword>
<dbReference type="SUPFAM" id="SSF81271">
    <property type="entry name" value="TGS-like"/>
    <property type="match status" value="1"/>
</dbReference>
<comment type="caution">
    <text evidence="9">The sequence shown here is derived from an EMBL/GenBank/DDBJ whole genome shotgun (WGS) entry which is preliminary data.</text>
</comment>
<dbReference type="RefSeq" id="WP_088554788.1">
    <property type="nucleotide sequence ID" value="NZ_BDGJ01000168.1"/>
</dbReference>
<dbReference type="InterPro" id="IPR041706">
    <property type="entry name" value="YchF_N"/>
</dbReference>
<reference evidence="10" key="1">
    <citation type="journal article" date="2017" name="Appl. Environ. Microbiol.">
        <title>Genomic analysis of Calderihabitans maritimus KKC1, a thermophilic hydrogenogenic carboxydotrophic bacterium isolated from marine sediment.</title>
        <authorList>
            <person name="Omae K."/>
            <person name="Yoneda Y."/>
            <person name="Fukuyama Y."/>
            <person name="Yoshida T."/>
            <person name="Sako Y."/>
        </authorList>
    </citation>
    <scope>NUCLEOTIDE SEQUENCE [LARGE SCALE GENOMIC DNA]</scope>
    <source>
        <strain evidence="10">KKC1</strain>
    </source>
</reference>
<evidence type="ECO:0000256" key="5">
    <source>
        <dbReference type="ARBA" id="ARBA00022842"/>
    </source>
</evidence>
<dbReference type="HAMAP" id="MF_00944">
    <property type="entry name" value="YchF_OLA1_ATPase"/>
    <property type="match status" value="1"/>
</dbReference>
<dbReference type="GO" id="GO:0005525">
    <property type="term" value="F:GTP binding"/>
    <property type="evidence" value="ECO:0007669"/>
    <property type="project" value="InterPro"/>
</dbReference>
<comment type="function">
    <text evidence="6">ATPase that binds to both the 70S ribosome and the 50S ribosomal subunit in a nucleotide-independent manner.</text>
</comment>
<evidence type="ECO:0000313" key="10">
    <source>
        <dbReference type="Proteomes" id="UP000197032"/>
    </source>
</evidence>
<dbReference type="GO" id="GO:0005524">
    <property type="term" value="F:ATP binding"/>
    <property type="evidence" value="ECO:0007669"/>
    <property type="project" value="UniProtKB-UniRule"/>
</dbReference>
<dbReference type="SUPFAM" id="SSF52540">
    <property type="entry name" value="P-loop containing nucleoside triphosphate hydrolases"/>
    <property type="match status" value="1"/>
</dbReference>
<gene>
    <name evidence="6" type="primary">ychF</name>
    <name evidence="9" type="ORF">KKC1_28360</name>
</gene>
<dbReference type="PANTHER" id="PTHR23305:SF18">
    <property type="entry name" value="OBG-TYPE G DOMAIN-CONTAINING PROTEIN"/>
    <property type="match status" value="1"/>
</dbReference>
<evidence type="ECO:0000259" key="8">
    <source>
        <dbReference type="PROSITE" id="PS51880"/>
    </source>
</evidence>
<feature type="domain" description="TGS" evidence="8">
    <location>
        <begin position="278"/>
        <end position="361"/>
    </location>
</feature>
<comment type="similarity">
    <text evidence="6">Belongs to the TRAFAC class OBG-HflX-like GTPase superfamily. OBG GTPase family. YchF/OLA1 subfamily.</text>
</comment>
<evidence type="ECO:0000256" key="2">
    <source>
        <dbReference type="ARBA" id="ARBA00022723"/>
    </source>
</evidence>
<dbReference type="GO" id="GO:0005737">
    <property type="term" value="C:cytoplasm"/>
    <property type="evidence" value="ECO:0007669"/>
    <property type="project" value="TreeGrafter"/>
</dbReference>
<evidence type="ECO:0000313" key="9">
    <source>
        <dbReference type="EMBL" id="GAW93708.1"/>
    </source>
</evidence>
<protein>
    <recommendedName>
        <fullName evidence="6">Ribosome-binding ATPase YchF</fullName>
    </recommendedName>
</protein>
<dbReference type="GO" id="GO:0016887">
    <property type="term" value="F:ATP hydrolysis activity"/>
    <property type="evidence" value="ECO:0007669"/>
    <property type="project" value="UniProtKB-UniRule"/>
</dbReference>
<dbReference type="Gene3D" id="1.10.150.300">
    <property type="entry name" value="TGS-like domain"/>
    <property type="match status" value="1"/>
</dbReference>
<dbReference type="InterPro" id="IPR004396">
    <property type="entry name" value="ATPase_YchF/OLA1"/>
</dbReference>
<name>A0A1Z5HWC4_9FIRM</name>
<dbReference type="CDD" id="cd04867">
    <property type="entry name" value="TGS_YchF_OLA1"/>
    <property type="match status" value="1"/>
</dbReference>
<organism evidence="9 10">
    <name type="scientific">Calderihabitans maritimus</name>
    <dbReference type="NCBI Taxonomy" id="1246530"/>
    <lineage>
        <taxon>Bacteria</taxon>
        <taxon>Bacillati</taxon>
        <taxon>Bacillota</taxon>
        <taxon>Clostridia</taxon>
        <taxon>Neomoorellales</taxon>
        <taxon>Calderihabitantaceae</taxon>
        <taxon>Calderihabitans</taxon>
    </lineage>
</organism>
<accession>A0A1Z5HWC4</accession>
<keyword evidence="2" id="KW-0479">Metal-binding</keyword>
<dbReference type="AlphaFoldDB" id="A0A1Z5HWC4"/>
<dbReference type="InterPro" id="IPR004095">
    <property type="entry name" value="TGS"/>
</dbReference>
<dbReference type="Gene3D" id="3.40.50.300">
    <property type="entry name" value="P-loop containing nucleotide triphosphate hydrolases"/>
    <property type="match status" value="1"/>
</dbReference>
<feature type="binding site" evidence="6">
    <location>
        <begin position="10"/>
        <end position="15"/>
    </location>
    <ligand>
        <name>ATP</name>
        <dbReference type="ChEBI" id="CHEBI:30616"/>
    </ligand>
</feature>
<evidence type="ECO:0000256" key="3">
    <source>
        <dbReference type="ARBA" id="ARBA00022741"/>
    </source>
</evidence>
<dbReference type="NCBIfam" id="TIGR00092">
    <property type="entry name" value="redox-regulated ATPase YchF"/>
    <property type="match status" value="1"/>
</dbReference>
<dbReference type="FunFam" id="1.10.150.300:FF:000001">
    <property type="entry name" value="Ribosome-binding ATPase YchF"/>
    <property type="match status" value="1"/>
</dbReference>
<dbReference type="CDD" id="cd01900">
    <property type="entry name" value="YchF"/>
    <property type="match status" value="1"/>
</dbReference>
<keyword evidence="3 6" id="KW-0547">Nucleotide-binding</keyword>
<dbReference type="InterPro" id="IPR013029">
    <property type="entry name" value="YchF_C"/>
</dbReference>
<keyword evidence="10" id="KW-1185">Reference proteome</keyword>
<evidence type="ECO:0000256" key="6">
    <source>
        <dbReference type="HAMAP-Rule" id="MF_00944"/>
    </source>
</evidence>
<evidence type="ECO:0000256" key="1">
    <source>
        <dbReference type="ARBA" id="ARBA00001946"/>
    </source>
</evidence>
<dbReference type="OrthoDB" id="9807318at2"/>
<dbReference type="InterPro" id="IPR012675">
    <property type="entry name" value="Beta-grasp_dom_sf"/>
</dbReference>
<evidence type="ECO:0000256" key="4">
    <source>
        <dbReference type="ARBA" id="ARBA00022840"/>
    </source>
</evidence>